<dbReference type="InterPro" id="IPR023772">
    <property type="entry name" value="DNA-bd_HTH_TetR-type_CS"/>
</dbReference>
<dbReference type="KEGG" id="ypac:CEW88_12985"/>
<dbReference type="InterPro" id="IPR050109">
    <property type="entry name" value="HTH-type_TetR-like_transc_reg"/>
</dbReference>
<dbReference type="InterPro" id="IPR009057">
    <property type="entry name" value="Homeodomain-like_sf"/>
</dbReference>
<dbReference type="RefSeq" id="WP_108967404.1">
    <property type="nucleotide sequence ID" value="NZ_CP022189.1"/>
</dbReference>
<proteinExistence type="predicted"/>
<dbReference type="InterPro" id="IPR001647">
    <property type="entry name" value="HTH_TetR"/>
</dbReference>
<dbReference type="OrthoDB" id="9809265at2"/>
<feature type="DNA-binding region" description="H-T-H motif" evidence="4">
    <location>
        <begin position="42"/>
        <end position="61"/>
    </location>
</feature>
<dbReference type="PROSITE" id="PS01081">
    <property type="entry name" value="HTH_TETR_1"/>
    <property type="match status" value="1"/>
</dbReference>
<dbReference type="Proteomes" id="UP000244915">
    <property type="component" value="Chromosome 1"/>
</dbReference>
<keyword evidence="1" id="KW-0805">Transcription regulation</keyword>
<name>A0A2U8HHJ6_9RHOB</name>
<dbReference type="GO" id="GO:0003700">
    <property type="term" value="F:DNA-binding transcription factor activity"/>
    <property type="evidence" value="ECO:0007669"/>
    <property type="project" value="TreeGrafter"/>
</dbReference>
<evidence type="ECO:0000259" key="5">
    <source>
        <dbReference type="PROSITE" id="PS50977"/>
    </source>
</evidence>
<dbReference type="PANTHER" id="PTHR30055">
    <property type="entry name" value="HTH-TYPE TRANSCRIPTIONAL REGULATOR RUTR"/>
    <property type="match status" value="1"/>
</dbReference>
<evidence type="ECO:0000256" key="3">
    <source>
        <dbReference type="ARBA" id="ARBA00023163"/>
    </source>
</evidence>
<dbReference type="Gene3D" id="1.10.357.10">
    <property type="entry name" value="Tetracycline Repressor, domain 2"/>
    <property type="match status" value="1"/>
</dbReference>
<organism evidence="6 7">
    <name type="scientific">Alloyangia pacifica</name>
    <dbReference type="NCBI Taxonomy" id="311180"/>
    <lineage>
        <taxon>Bacteria</taxon>
        <taxon>Pseudomonadati</taxon>
        <taxon>Pseudomonadota</taxon>
        <taxon>Alphaproteobacteria</taxon>
        <taxon>Rhodobacterales</taxon>
        <taxon>Roseobacteraceae</taxon>
        <taxon>Alloyangia</taxon>
    </lineage>
</organism>
<dbReference type="PANTHER" id="PTHR30055:SF234">
    <property type="entry name" value="HTH-TYPE TRANSCRIPTIONAL REGULATOR BETI"/>
    <property type="match status" value="1"/>
</dbReference>
<dbReference type="SUPFAM" id="SSF46689">
    <property type="entry name" value="Homeodomain-like"/>
    <property type="match status" value="1"/>
</dbReference>
<dbReference type="InterPro" id="IPR041669">
    <property type="entry name" value="TetR_C_15"/>
</dbReference>
<keyword evidence="3" id="KW-0804">Transcription</keyword>
<sequence>MARIVALTPRKTPRQGRSRASVEAMLTAAAQILEAGGIAALTTNGVAERAGVSIGTLYQYFPNKETILAELVRRQKMQFFEDMFGAVQAAKAMDLRRATETVLHVSIQHHARAPELSRELEKLEDMLDVDEEDICAGGGLVDRQIVELLESFGIAQPETAARDLSALCRGMVHAALADGECDLGAIEARLRPAVFGYLGLAPEGA</sequence>
<dbReference type="Pfam" id="PF17918">
    <property type="entry name" value="TetR_C_15"/>
    <property type="match status" value="1"/>
</dbReference>
<evidence type="ECO:0000313" key="6">
    <source>
        <dbReference type="EMBL" id="AWI84516.1"/>
    </source>
</evidence>
<evidence type="ECO:0000256" key="2">
    <source>
        <dbReference type="ARBA" id="ARBA00023125"/>
    </source>
</evidence>
<dbReference type="AlphaFoldDB" id="A0A2U8HHJ6"/>
<reference evidence="6 7" key="1">
    <citation type="submission" date="2017-06" db="EMBL/GenBank/DDBJ databases">
        <title>Yangia sp. YSBP01 complete genome sequence.</title>
        <authorList>
            <person name="Woo J.-H."/>
            <person name="Kim H.-S."/>
        </authorList>
    </citation>
    <scope>NUCLEOTIDE SEQUENCE [LARGE SCALE GENOMIC DNA]</scope>
    <source>
        <strain evidence="6 7">YSBP01</strain>
    </source>
</reference>
<evidence type="ECO:0000256" key="1">
    <source>
        <dbReference type="ARBA" id="ARBA00023015"/>
    </source>
</evidence>
<dbReference type="EMBL" id="CP022189">
    <property type="protein sequence ID" value="AWI84516.1"/>
    <property type="molecule type" value="Genomic_DNA"/>
</dbReference>
<evidence type="ECO:0000256" key="4">
    <source>
        <dbReference type="PROSITE-ProRule" id="PRU00335"/>
    </source>
</evidence>
<dbReference type="PROSITE" id="PS50977">
    <property type="entry name" value="HTH_TETR_2"/>
    <property type="match status" value="1"/>
</dbReference>
<accession>A0A2U8HHJ6</accession>
<dbReference type="Pfam" id="PF00440">
    <property type="entry name" value="TetR_N"/>
    <property type="match status" value="1"/>
</dbReference>
<evidence type="ECO:0000313" key="7">
    <source>
        <dbReference type="Proteomes" id="UP000244915"/>
    </source>
</evidence>
<keyword evidence="2 4" id="KW-0238">DNA-binding</keyword>
<dbReference type="GO" id="GO:0000976">
    <property type="term" value="F:transcription cis-regulatory region binding"/>
    <property type="evidence" value="ECO:0007669"/>
    <property type="project" value="TreeGrafter"/>
</dbReference>
<feature type="domain" description="HTH tetR-type" evidence="5">
    <location>
        <begin position="19"/>
        <end position="79"/>
    </location>
</feature>
<protein>
    <submittedName>
        <fullName evidence="6">TetR family transcriptional regulator</fullName>
    </submittedName>
</protein>
<gene>
    <name evidence="6" type="ORF">CEW88_12985</name>
</gene>
<dbReference type="PRINTS" id="PR00455">
    <property type="entry name" value="HTHTETR"/>
</dbReference>